<dbReference type="GO" id="GO:0015627">
    <property type="term" value="C:type II protein secretion system complex"/>
    <property type="evidence" value="ECO:0007669"/>
    <property type="project" value="UniProtKB-UniRule"/>
</dbReference>
<comment type="function">
    <text evidence="9">Component of the type II secretion system required for the energy-dependent secretion of extracellular factors such as proteases and toxins from the periplasm.</text>
</comment>
<dbReference type="OrthoDB" id="6121517at2"/>
<evidence type="ECO:0000256" key="3">
    <source>
        <dbReference type="ARBA" id="ARBA00022475"/>
    </source>
</evidence>
<comment type="subunit">
    <text evidence="9">Type II secretion is composed of four main components: the outer membrane complex, the inner membrane complex, the cytoplasmic secretion ATPase and the periplasm-spanning pseudopilus.</text>
</comment>
<dbReference type="SUPFAM" id="SSF54523">
    <property type="entry name" value="Pili subunits"/>
    <property type="match status" value="1"/>
</dbReference>
<evidence type="ECO:0000256" key="1">
    <source>
        <dbReference type="ARBA" id="ARBA00004377"/>
    </source>
</evidence>
<keyword evidence="4 9" id="KW-0488">Methylation</keyword>
<protein>
    <recommendedName>
        <fullName evidence="9">Type II secretion system protein I</fullName>
        <shortName evidence="9">T2SS minor pseudopilin I</shortName>
    </recommendedName>
</protein>
<dbReference type="AlphaFoldDB" id="A0A508ATW0"/>
<proteinExistence type="inferred from homology"/>
<evidence type="ECO:0000313" key="12">
    <source>
        <dbReference type="Proteomes" id="UP000318212"/>
    </source>
</evidence>
<dbReference type="Gene3D" id="3.30.1300.30">
    <property type="entry name" value="GSPII I/J protein-like"/>
    <property type="match status" value="1"/>
</dbReference>
<sequence>MPRAADAMRPRGFSLIEVLVAMAIFGLAVLALLNLAGESTRNAGWMRERILAGVVADNRAVEASLADRAELDAMMAVGDGVEEAGGQEWRWTRRFEATQVPGVMRVDVTVMAPDSDRIAAELTLYRTPP</sequence>
<evidence type="ECO:0000256" key="8">
    <source>
        <dbReference type="ARBA" id="ARBA00023136"/>
    </source>
</evidence>
<keyword evidence="3" id="KW-1003">Cell membrane</keyword>
<evidence type="ECO:0000313" key="11">
    <source>
        <dbReference type="EMBL" id="TQD51138.1"/>
    </source>
</evidence>
<organism evidence="11 12">
    <name type="scientific">Marilutibacter aestuarii</name>
    <dbReference type="NCBI Taxonomy" id="1706195"/>
    <lineage>
        <taxon>Bacteria</taxon>
        <taxon>Pseudomonadati</taxon>
        <taxon>Pseudomonadota</taxon>
        <taxon>Gammaproteobacteria</taxon>
        <taxon>Lysobacterales</taxon>
        <taxon>Lysobacteraceae</taxon>
        <taxon>Marilutibacter</taxon>
    </lineage>
</organism>
<dbReference type="InterPro" id="IPR012902">
    <property type="entry name" value="N_methyl_site"/>
</dbReference>
<dbReference type="EMBL" id="VICE01000017">
    <property type="protein sequence ID" value="TQD51138.1"/>
    <property type="molecule type" value="Genomic_DNA"/>
</dbReference>
<dbReference type="InterPro" id="IPR010052">
    <property type="entry name" value="T2SS_protein-GspI"/>
</dbReference>
<dbReference type="Pfam" id="PF02501">
    <property type="entry name" value="T2SSI"/>
    <property type="match status" value="1"/>
</dbReference>
<comment type="subcellular location">
    <subcellularLocation>
        <location evidence="1 9">Cell inner membrane</location>
        <topology evidence="1 9">Single-pass membrane protein</topology>
    </subcellularLocation>
</comment>
<dbReference type="InterPro" id="IPR003413">
    <property type="entry name" value="T2SS_GspI_C"/>
</dbReference>
<gene>
    <name evidence="11" type="primary">gspI</name>
    <name evidence="11" type="ORF">FKV25_02430</name>
</gene>
<keyword evidence="7 9" id="KW-1133">Transmembrane helix</keyword>
<feature type="domain" description="Type II secretion system protein GspI C-terminal" evidence="10">
    <location>
        <begin position="46"/>
        <end position="125"/>
    </location>
</feature>
<dbReference type="PANTHER" id="PTHR38779:SF2">
    <property type="entry name" value="TYPE II SECRETION SYSTEM PROTEIN I-RELATED"/>
    <property type="match status" value="1"/>
</dbReference>
<keyword evidence="8 9" id="KW-0472">Membrane</keyword>
<evidence type="ECO:0000256" key="5">
    <source>
        <dbReference type="ARBA" id="ARBA00022519"/>
    </source>
</evidence>
<keyword evidence="5 9" id="KW-0997">Cell inner membrane</keyword>
<dbReference type="RefSeq" id="WP_141517206.1">
    <property type="nucleotide sequence ID" value="NZ_VICE01000017.1"/>
</dbReference>
<keyword evidence="6 9" id="KW-0812">Transmembrane</keyword>
<reference evidence="11 12" key="1">
    <citation type="submission" date="2019-06" db="EMBL/GenBank/DDBJ databases">
        <title>Lysobacter alkalisoli sp. nov. isolated from saline soil.</title>
        <authorList>
            <person name="Sun J.-Q."/>
            <person name="Xu L."/>
        </authorList>
    </citation>
    <scope>NUCLEOTIDE SEQUENCE [LARGE SCALE GENOMIC DNA]</scope>
    <source>
        <strain evidence="11 12">JCM 31130</strain>
    </source>
</reference>
<dbReference type="Proteomes" id="UP000318212">
    <property type="component" value="Unassembled WGS sequence"/>
</dbReference>
<evidence type="ECO:0000256" key="7">
    <source>
        <dbReference type="ARBA" id="ARBA00022989"/>
    </source>
</evidence>
<dbReference type="GO" id="GO:0015628">
    <property type="term" value="P:protein secretion by the type II secretion system"/>
    <property type="evidence" value="ECO:0007669"/>
    <property type="project" value="UniProtKB-UniRule"/>
</dbReference>
<evidence type="ECO:0000256" key="2">
    <source>
        <dbReference type="ARBA" id="ARBA00008358"/>
    </source>
</evidence>
<evidence type="ECO:0000259" key="10">
    <source>
        <dbReference type="Pfam" id="PF02501"/>
    </source>
</evidence>
<dbReference type="PANTHER" id="PTHR38779">
    <property type="entry name" value="TYPE II SECRETION SYSTEM PROTEIN I-RELATED"/>
    <property type="match status" value="1"/>
</dbReference>
<feature type="transmembrane region" description="Helical" evidence="9">
    <location>
        <begin position="12"/>
        <end position="37"/>
    </location>
</feature>
<dbReference type="NCBIfam" id="TIGR02532">
    <property type="entry name" value="IV_pilin_GFxxxE"/>
    <property type="match status" value="1"/>
</dbReference>
<comment type="similarity">
    <text evidence="2 9">Belongs to the GSP I family.</text>
</comment>
<evidence type="ECO:0000256" key="4">
    <source>
        <dbReference type="ARBA" id="ARBA00022481"/>
    </source>
</evidence>
<keyword evidence="12" id="KW-1185">Reference proteome</keyword>
<dbReference type="GO" id="GO:0005886">
    <property type="term" value="C:plasma membrane"/>
    <property type="evidence" value="ECO:0007669"/>
    <property type="project" value="UniProtKB-SubCell"/>
</dbReference>
<name>A0A508ATW0_9GAMM</name>
<dbReference type="InterPro" id="IPR045584">
    <property type="entry name" value="Pilin-like"/>
</dbReference>
<evidence type="ECO:0000256" key="6">
    <source>
        <dbReference type="ARBA" id="ARBA00022692"/>
    </source>
</evidence>
<comment type="PTM">
    <text evidence="9">Cleaved by prepilin peptidase.</text>
</comment>
<comment type="caution">
    <text evidence="11">The sequence shown here is derived from an EMBL/GenBank/DDBJ whole genome shotgun (WGS) entry which is preliminary data.</text>
</comment>
<dbReference type="PROSITE" id="PS00409">
    <property type="entry name" value="PROKAR_NTER_METHYL"/>
    <property type="match status" value="1"/>
</dbReference>
<dbReference type="Pfam" id="PF07963">
    <property type="entry name" value="N_methyl"/>
    <property type="match status" value="1"/>
</dbReference>
<evidence type="ECO:0000256" key="9">
    <source>
        <dbReference type="RuleBase" id="RU368030"/>
    </source>
</evidence>
<dbReference type="NCBIfam" id="TIGR01707">
    <property type="entry name" value="gspI"/>
    <property type="match status" value="1"/>
</dbReference>
<accession>A0A508ATW0</accession>